<dbReference type="GO" id="GO:0046677">
    <property type="term" value="P:response to antibiotic"/>
    <property type="evidence" value="ECO:0007669"/>
    <property type="project" value="UniProtKB-KW"/>
</dbReference>
<dbReference type="InterPro" id="IPR027417">
    <property type="entry name" value="P-loop_NTPase"/>
</dbReference>
<dbReference type="OrthoDB" id="3282096at2"/>
<keyword evidence="8" id="KW-1185">Reference proteome</keyword>
<dbReference type="InterPro" id="IPR017871">
    <property type="entry name" value="ABC_transporter-like_CS"/>
</dbReference>
<keyword evidence="3" id="KW-0547">Nucleotide-binding</keyword>
<dbReference type="RefSeq" id="WP_091438583.1">
    <property type="nucleotide sequence ID" value="NZ_BMMJ01000005.1"/>
</dbReference>
<evidence type="ECO:0000256" key="2">
    <source>
        <dbReference type="ARBA" id="ARBA00022448"/>
    </source>
</evidence>
<dbReference type="Gene3D" id="3.40.50.300">
    <property type="entry name" value="P-loop containing nucleotide triphosphate hydrolases"/>
    <property type="match status" value="1"/>
</dbReference>
<dbReference type="PROSITE" id="PS50893">
    <property type="entry name" value="ABC_TRANSPORTER_2"/>
    <property type="match status" value="1"/>
</dbReference>
<name>A0A1C6URC8_9ACTN</name>
<proteinExistence type="predicted"/>
<dbReference type="STRING" id="683228.GA0070617_3240"/>
<comment type="subcellular location">
    <subcellularLocation>
        <location evidence="1">Cell membrane</location>
        <topology evidence="1">Peripheral membrane protein</topology>
    </subcellularLocation>
</comment>
<accession>A0A1C6URC8</accession>
<dbReference type="EMBL" id="FMIA01000002">
    <property type="protein sequence ID" value="SCL56433.1"/>
    <property type="molecule type" value="Genomic_DNA"/>
</dbReference>
<evidence type="ECO:0000256" key="1">
    <source>
        <dbReference type="ARBA" id="ARBA00004202"/>
    </source>
</evidence>
<sequence>MLDLRQAARRFGRRWVFDGLDLSVPAGTQLFLSGPNGAGKTTLLRCLSGTLALSAGRATVAGHPVGSLAARRLTGVCLAPEQGLYGTLTARDNLALVARLRLPWRAARTAVARVEEELDITGYATVPAGRCSAGMRARVSIARALLGEPALLILDEPDRSLDEGSRERLWQALAHRTGTTCVIASHHRAHRGPRQQDLVLTGHR</sequence>
<evidence type="ECO:0000256" key="5">
    <source>
        <dbReference type="ARBA" id="ARBA00023251"/>
    </source>
</evidence>
<dbReference type="InterPro" id="IPR003439">
    <property type="entry name" value="ABC_transporter-like_ATP-bd"/>
</dbReference>
<keyword evidence="5" id="KW-0046">Antibiotic resistance</keyword>
<dbReference type="InterPro" id="IPR003593">
    <property type="entry name" value="AAA+_ATPase"/>
</dbReference>
<evidence type="ECO:0000259" key="6">
    <source>
        <dbReference type="PROSITE" id="PS50893"/>
    </source>
</evidence>
<dbReference type="GO" id="GO:0005886">
    <property type="term" value="C:plasma membrane"/>
    <property type="evidence" value="ECO:0007669"/>
    <property type="project" value="UniProtKB-SubCell"/>
</dbReference>
<keyword evidence="4 7" id="KW-0067">ATP-binding</keyword>
<dbReference type="Proteomes" id="UP000198937">
    <property type="component" value="Unassembled WGS sequence"/>
</dbReference>
<dbReference type="PANTHER" id="PTHR42711:SF19">
    <property type="entry name" value="DOXORUBICIN RESISTANCE ATP-BINDING PROTEIN DRRA"/>
    <property type="match status" value="1"/>
</dbReference>
<evidence type="ECO:0000313" key="8">
    <source>
        <dbReference type="Proteomes" id="UP000198937"/>
    </source>
</evidence>
<dbReference type="PANTHER" id="PTHR42711">
    <property type="entry name" value="ABC TRANSPORTER ATP-BINDING PROTEIN"/>
    <property type="match status" value="1"/>
</dbReference>
<dbReference type="CDD" id="cd03230">
    <property type="entry name" value="ABC_DR_subfamily_A"/>
    <property type="match status" value="1"/>
</dbReference>
<dbReference type="SUPFAM" id="SSF52540">
    <property type="entry name" value="P-loop containing nucleoside triphosphate hydrolases"/>
    <property type="match status" value="1"/>
</dbReference>
<gene>
    <name evidence="7" type="ORF">GA0070617_3240</name>
</gene>
<evidence type="ECO:0000313" key="7">
    <source>
        <dbReference type="EMBL" id="SCL56433.1"/>
    </source>
</evidence>
<dbReference type="GO" id="GO:0016887">
    <property type="term" value="F:ATP hydrolysis activity"/>
    <property type="evidence" value="ECO:0007669"/>
    <property type="project" value="InterPro"/>
</dbReference>
<organism evidence="7 8">
    <name type="scientific">Micromonospora yangpuensis</name>
    <dbReference type="NCBI Taxonomy" id="683228"/>
    <lineage>
        <taxon>Bacteria</taxon>
        <taxon>Bacillati</taxon>
        <taxon>Actinomycetota</taxon>
        <taxon>Actinomycetes</taxon>
        <taxon>Micromonosporales</taxon>
        <taxon>Micromonosporaceae</taxon>
        <taxon>Micromonospora</taxon>
    </lineage>
</organism>
<keyword evidence="2" id="KW-0813">Transport</keyword>
<dbReference type="Pfam" id="PF00005">
    <property type="entry name" value="ABC_tran"/>
    <property type="match status" value="1"/>
</dbReference>
<dbReference type="SMART" id="SM00382">
    <property type="entry name" value="AAA"/>
    <property type="match status" value="1"/>
</dbReference>
<protein>
    <submittedName>
        <fullName evidence="7">ABC-2 type transport system ATP-binding protein</fullName>
    </submittedName>
</protein>
<dbReference type="InterPro" id="IPR050763">
    <property type="entry name" value="ABC_transporter_ATP-binding"/>
</dbReference>
<evidence type="ECO:0000256" key="4">
    <source>
        <dbReference type="ARBA" id="ARBA00022840"/>
    </source>
</evidence>
<feature type="domain" description="ABC transporter" evidence="6">
    <location>
        <begin position="2"/>
        <end position="202"/>
    </location>
</feature>
<dbReference type="AlphaFoldDB" id="A0A1C6URC8"/>
<evidence type="ECO:0000256" key="3">
    <source>
        <dbReference type="ARBA" id="ARBA00022741"/>
    </source>
</evidence>
<dbReference type="GO" id="GO:0005524">
    <property type="term" value="F:ATP binding"/>
    <property type="evidence" value="ECO:0007669"/>
    <property type="project" value="UniProtKB-KW"/>
</dbReference>
<dbReference type="PROSITE" id="PS00211">
    <property type="entry name" value="ABC_TRANSPORTER_1"/>
    <property type="match status" value="1"/>
</dbReference>
<reference evidence="7 8" key="1">
    <citation type="submission" date="2016-06" db="EMBL/GenBank/DDBJ databases">
        <authorList>
            <person name="Kjaerup R.B."/>
            <person name="Dalgaard T.S."/>
            <person name="Juul-Madsen H.R."/>
        </authorList>
    </citation>
    <scope>NUCLEOTIDE SEQUENCE [LARGE SCALE GENOMIC DNA]</scope>
    <source>
        <strain evidence="7 8">DSM 45577</strain>
    </source>
</reference>